<reference evidence="2" key="2">
    <citation type="submission" date="2025-08" db="UniProtKB">
        <authorList>
            <consortium name="Ensembl"/>
        </authorList>
    </citation>
    <scope>IDENTIFICATION</scope>
</reference>
<reference evidence="3" key="1">
    <citation type="submission" date="2018-11" db="EMBL/GenBank/DDBJ databases">
        <title>Haplotype-resolved cattle genomes.</title>
        <authorList>
            <person name="Low W.Y."/>
            <person name="Tearle R."/>
            <person name="Bickhart D.M."/>
            <person name="Rosen B.D."/>
            <person name="Koren S."/>
            <person name="Rhie A."/>
            <person name="Hiendleder S."/>
            <person name="Phillippy A.M."/>
            <person name="Smith T.P.L."/>
            <person name="Williams J.L."/>
        </authorList>
    </citation>
    <scope>NUCLEOTIDE SEQUENCE [LARGE SCALE GENOMIC DNA]</scope>
</reference>
<dbReference type="Ensembl" id="ENSBIXT00000053602.1">
    <property type="protein sequence ID" value="ENSBIXP00000026385.1"/>
    <property type="gene ID" value="ENSBIXG00000030124.1"/>
</dbReference>
<dbReference type="InterPro" id="IPR023416">
    <property type="entry name" value="Transthyretin/HIU_hydrolase_d"/>
</dbReference>
<dbReference type="GO" id="GO:0006144">
    <property type="term" value="P:purine nucleobase metabolic process"/>
    <property type="evidence" value="ECO:0007669"/>
    <property type="project" value="TreeGrafter"/>
</dbReference>
<dbReference type="Proteomes" id="UP000314981">
    <property type="component" value="Unassembled WGS sequence"/>
</dbReference>
<reference evidence="2" key="3">
    <citation type="submission" date="2025-09" db="UniProtKB">
        <authorList>
            <consortium name="Ensembl"/>
        </authorList>
    </citation>
    <scope>IDENTIFICATION</scope>
</reference>
<dbReference type="SUPFAM" id="SSF49472">
    <property type="entry name" value="Transthyretin (synonym: prealbumin)"/>
    <property type="match status" value="1"/>
</dbReference>
<name>A0A4W2DQF1_BOBOX</name>
<keyword evidence="3" id="KW-1185">Reference proteome</keyword>
<dbReference type="Gene3D" id="2.60.40.180">
    <property type="entry name" value="Transthyretin/hydroxyisourate hydrolase domain"/>
    <property type="match status" value="1"/>
</dbReference>
<dbReference type="InterPro" id="IPR036817">
    <property type="entry name" value="Transthyretin/HIU_hydrolase_sf"/>
</dbReference>
<evidence type="ECO:0000313" key="2">
    <source>
        <dbReference type="Ensembl" id="ENSBIXP00000026385.1"/>
    </source>
</evidence>
<protein>
    <recommendedName>
        <fullName evidence="1">Transthyretin/hydroxyisourate hydrolase domain-containing protein</fullName>
    </recommendedName>
</protein>
<dbReference type="STRING" id="30522.A0A4W2DQF1"/>
<evidence type="ECO:0000259" key="1">
    <source>
        <dbReference type="Pfam" id="PF00576"/>
    </source>
</evidence>
<feature type="domain" description="Transthyretin/hydroxyisourate hydrolase" evidence="1">
    <location>
        <begin position="56"/>
        <end position="127"/>
    </location>
</feature>
<dbReference type="AlphaFoldDB" id="A0A4W2DQF1"/>
<proteinExistence type="predicted"/>
<sequence>MPNPPTSLQFPALSCRAIPISPLPVPVLSTVLKSLCGPAEQVGPLCCAPPTLPSCTELDDCCPWLLPSVQMKALTCNLSFDTEGYWKKRGQESFFPHMGIIFTIGDETYKFHGLPVLSPWSYPTYLGS</sequence>
<dbReference type="PANTHER" id="PTHR10395">
    <property type="entry name" value="URICASE AND TRANSTHYRETIN-RELATED"/>
    <property type="match status" value="1"/>
</dbReference>
<organism evidence="2 3">
    <name type="scientific">Bos indicus x Bos taurus</name>
    <name type="common">Hybrid cattle</name>
    <dbReference type="NCBI Taxonomy" id="30522"/>
    <lineage>
        <taxon>Eukaryota</taxon>
        <taxon>Metazoa</taxon>
        <taxon>Chordata</taxon>
        <taxon>Craniata</taxon>
        <taxon>Vertebrata</taxon>
        <taxon>Euteleostomi</taxon>
        <taxon>Mammalia</taxon>
        <taxon>Eutheria</taxon>
        <taxon>Laurasiatheria</taxon>
        <taxon>Artiodactyla</taxon>
        <taxon>Ruminantia</taxon>
        <taxon>Pecora</taxon>
        <taxon>Bovidae</taxon>
        <taxon>Bovinae</taxon>
        <taxon>Bos</taxon>
    </lineage>
</organism>
<evidence type="ECO:0000313" key="3">
    <source>
        <dbReference type="Proteomes" id="UP000314981"/>
    </source>
</evidence>
<accession>A0A4W2DQF1</accession>
<dbReference type="PANTHER" id="PTHR10395:SF11">
    <property type="entry name" value="5-HYDROXYISOURATE HYDROLASE"/>
    <property type="match status" value="1"/>
</dbReference>
<dbReference type="Pfam" id="PF00576">
    <property type="entry name" value="Transthyretin"/>
    <property type="match status" value="1"/>
</dbReference>